<proteinExistence type="predicted"/>
<protein>
    <submittedName>
        <fullName evidence="2">Uncharacterized protein</fullName>
    </submittedName>
</protein>
<evidence type="ECO:0000313" key="1">
    <source>
        <dbReference type="Proteomes" id="UP000887580"/>
    </source>
</evidence>
<sequence length="162" mass="18539">MLENGQSRKGMHDVRFITKDSKLFNLYGKKNIIKERNCNRMEINPEYVPLFISHGLRFVGIGFDDNGEVSEALRKLKSLVHIHDEDDEEGYVKTIKELCDEYSDNTNTALRMQIFELKEHPYYIGVQYGPKFGGDGLRPSLPSPPFVGLIKAAICEMKKKSP</sequence>
<organism evidence="1 2">
    <name type="scientific">Panagrolaimus sp. PS1159</name>
    <dbReference type="NCBI Taxonomy" id="55785"/>
    <lineage>
        <taxon>Eukaryota</taxon>
        <taxon>Metazoa</taxon>
        <taxon>Ecdysozoa</taxon>
        <taxon>Nematoda</taxon>
        <taxon>Chromadorea</taxon>
        <taxon>Rhabditida</taxon>
        <taxon>Tylenchina</taxon>
        <taxon>Panagrolaimomorpha</taxon>
        <taxon>Panagrolaimoidea</taxon>
        <taxon>Panagrolaimidae</taxon>
        <taxon>Panagrolaimus</taxon>
    </lineage>
</organism>
<dbReference type="Proteomes" id="UP000887580">
    <property type="component" value="Unplaced"/>
</dbReference>
<accession>A0AC35GDD3</accession>
<name>A0AC35GDD3_9BILA</name>
<dbReference type="WBParaSite" id="PS1159_v2.g418.t1">
    <property type="protein sequence ID" value="PS1159_v2.g418.t1"/>
    <property type="gene ID" value="PS1159_v2.g418"/>
</dbReference>
<reference evidence="2" key="1">
    <citation type="submission" date="2022-11" db="UniProtKB">
        <authorList>
            <consortium name="WormBaseParasite"/>
        </authorList>
    </citation>
    <scope>IDENTIFICATION</scope>
</reference>
<evidence type="ECO:0000313" key="2">
    <source>
        <dbReference type="WBParaSite" id="PS1159_v2.g418.t1"/>
    </source>
</evidence>